<dbReference type="InterPro" id="IPR052745">
    <property type="entry name" value="G3P_Oxidase/Oxidoreductase"/>
</dbReference>
<dbReference type="CDD" id="cd19946">
    <property type="entry name" value="GlpA-like_Fer2_BFD-like"/>
    <property type="match status" value="1"/>
</dbReference>
<evidence type="ECO:0000313" key="4">
    <source>
        <dbReference type="EMBL" id="TDT77406.1"/>
    </source>
</evidence>
<dbReference type="EMBL" id="SOBH01000001">
    <property type="protein sequence ID" value="TDT77406.1"/>
    <property type="molecule type" value="Genomic_DNA"/>
</dbReference>
<reference evidence="4 5" key="1">
    <citation type="submission" date="2019-03" db="EMBL/GenBank/DDBJ databases">
        <title>Genomic Encyclopedia of Archaeal and Bacterial Type Strains, Phase II (KMG-II): from individual species to whole genera.</title>
        <authorList>
            <person name="Goeker M."/>
        </authorList>
    </citation>
    <scope>NUCLEOTIDE SEQUENCE [LARGE SCALE GENOMIC DNA]</scope>
    <source>
        <strain evidence="4 5">DSM 29467</strain>
    </source>
</reference>
<dbReference type="InterPro" id="IPR041854">
    <property type="entry name" value="BFD-like_2Fe2S-bd_dom_sf"/>
</dbReference>
<sequence length="462" mass="49559">MDQSLFDVVVVGAGVVGCAVARRFTLEGARIAVLEKSTDILDGASKANSAILHTGFDAPEGSLELACIRDGYAEYQTIRDSLGLVQDNAGAYVVAWTQDELRNLESIKAKAHLNGVTDVELVDAETLRAREPNLSRNALGAVHVPGESLIDPWSAPHVYLRQAMENGAKVFTSCEVTDGGFDGAEWRVVTTNGTLRTRHVINCAGLYGDTVNRALLGETHFEVKPRKGQFVVFDKAASGLVSAIILPVPSETTKGIVVFRTVFGNLAVGPTAEEQDSRTDASTDEETLKALIADGINKVPALKDMPVTATYAGLRPASEQKEYRISATSEQNWITVGGIRSTGLSGALGIARHVYGLYENMGASHDKLPDPVIPKANMLSEAGLRDWKQDGAGEVVCHCELVTRREIEAALHGPLPARSLAGLKRQTRATMGRCQGFYCSARLAELTDGCFVSAMAEKLPHE</sequence>
<dbReference type="Pfam" id="PF01266">
    <property type="entry name" value="DAO"/>
    <property type="match status" value="1"/>
</dbReference>
<dbReference type="Gene3D" id="1.10.10.1100">
    <property type="entry name" value="BFD-like [2Fe-2S]-binding domain"/>
    <property type="match status" value="1"/>
</dbReference>
<dbReference type="InterPro" id="IPR006076">
    <property type="entry name" value="FAD-dep_OxRdtase"/>
</dbReference>
<name>A0A4R7LQZ8_9RHOB</name>
<dbReference type="InterPro" id="IPR036188">
    <property type="entry name" value="FAD/NAD-bd_sf"/>
</dbReference>
<dbReference type="SUPFAM" id="SSF51905">
    <property type="entry name" value="FAD/NAD(P)-binding domain"/>
    <property type="match status" value="1"/>
</dbReference>
<organism evidence="4 5">
    <name type="scientific">Litoreibacter halocynthiae</name>
    <dbReference type="NCBI Taxonomy" id="1242689"/>
    <lineage>
        <taxon>Bacteria</taxon>
        <taxon>Pseudomonadati</taxon>
        <taxon>Pseudomonadota</taxon>
        <taxon>Alphaproteobacteria</taxon>
        <taxon>Rhodobacterales</taxon>
        <taxon>Roseobacteraceae</taxon>
        <taxon>Litoreibacter</taxon>
    </lineage>
</organism>
<dbReference type="PANTHER" id="PTHR42720:SF1">
    <property type="entry name" value="GLYCEROL 3-PHOSPHATE OXIDASE"/>
    <property type="match status" value="1"/>
</dbReference>
<dbReference type="InterPro" id="IPR007419">
    <property type="entry name" value="BFD-like_2Fe2S-bd_dom"/>
</dbReference>
<evidence type="ECO:0000256" key="1">
    <source>
        <dbReference type="ARBA" id="ARBA00023002"/>
    </source>
</evidence>
<gene>
    <name evidence="4" type="ORF">BDE40_0693</name>
</gene>
<comment type="caution">
    <text evidence="4">The sequence shown here is derived from an EMBL/GenBank/DDBJ whole genome shotgun (WGS) entry which is preliminary data.</text>
</comment>
<evidence type="ECO:0000259" key="3">
    <source>
        <dbReference type="Pfam" id="PF04324"/>
    </source>
</evidence>
<dbReference type="Gene3D" id="3.30.9.10">
    <property type="entry name" value="D-Amino Acid Oxidase, subunit A, domain 2"/>
    <property type="match status" value="1"/>
</dbReference>
<dbReference type="Proteomes" id="UP000294563">
    <property type="component" value="Unassembled WGS sequence"/>
</dbReference>
<keyword evidence="1" id="KW-0560">Oxidoreductase</keyword>
<feature type="domain" description="BFD-like [2Fe-2S]-binding" evidence="3">
    <location>
        <begin position="395"/>
        <end position="446"/>
    </location>
</feature>
<dbReference type="PANTHER" id="PTHR42720">
    <property type="entry name" value="GLYCEROL-3-PHOSPHATE DEHYDROGENASE"/>
    <property type="match status" value="1"/>
</dbReference>
<protein>
    <submittedName>
        <fullName evidence="4">Glycerol-3-phosphate dehydrogenase</fullName>
    </submittedName>
</protein>
<dbReference type="AlphaFoldDB" id="A0A4R7LQZ8"/>
<dbReference type="Gene3D" id="3.50.50.60">
    <property type="entry name" value="FAD/NAD(P)-binding domain"/>
    <property type="match status" value="1"/>
</dbReference>
<dbReference type="Pfam" id="PF04324">
    <property type="entry name" value="Fer2_BFD"/>
    <property type="match status" value="1"/>
</dbReference>
<keyword evidence="5" id="KW-1185">Reference proteome</keyword>
<evidence type="ECO:0000313" key="5">
    <source>
        <dbReference type="Proteomes" id="UP000294563"/>
    </source>
</evidence>
<proteinExistence type="predicted"/>
<accession>A0A4R7LQZ8</accession>
<evidence type="ECO:0000259" key="2">
    <source>
        <dbReference type="Pfam" id="PF01266"/>
    </source>
</evidence>
<feature type="domain" description="FAD dependent oxidoreductase" evidence="2">
    <location>
        <begin position="7"/>
        <end position="354"/>
    </location>
</feature>
<dbReference type="SUPFAM" id="SSF54373">
    <property type="entry name" value="FAD-linked reductases, C-terminal domain"/>
    <property type="match status" value="1"/>
</dbReference>
<dbReference type="GO" id="GO:0016491">
    <property type="term" value="F:oxidoreductase activity"/>
    <property type="evidence" value="ECO:0007669"/>
    <property type="project" value="UniProtKB-KW"/>
</dbReference>
<dbReference type="RefSeq" id="WP_246030345.1">
    <property type="nucleotide sequence ID" value="NZ_SOBH01000001.1"/>
</dbReference>